<dbReference type="InterPro" id="IPR001539">
    <property type="entry name" value="Peptidase_U32"/>
</dbReference>
<proteinExistence type="predicted"/>
<dbReference type="Proteomes" id="UP000389128">
    <property type="component" value="Unassembled WGS sequence"/>
</dbReference>
<dbReference type="Pfam" id="PF01136">
    <property type="entry name" value="Peptidase_U32"/>
    <property type="match status" value="1"/>
</dbReference>
<dbReference type="PANTHER" id="PTHR30217">
    <property type="entry name" value="PEPTIDASE U32 FAMILY"/>
    <property type="match status" value="1"/>
</dbReference>
<dbReference type="Pfam" id="PF12392">
    <property type="entry name" value="DUF3656"/>
    <property type="match status" value="1"/>
</dbReference>
<organism evidence="2 3">
    <name type="scientific">Zoogloea oleivorans</name>
    <dbReference type="NCBI Taxonomy" id="1552750"/>
    <lineage>
        <taxon>Bacteria</taxon>
        <taxon>Pseudomonadati</taxon>
        <taxon>Pseudomonadota</taxon>
        <taxon>Betaproteobacteria</taxon>
        <taxon>Rhodocyclales</taxon>
        <taxon>Zoogloeaceae</taxon>
        <taxon>Zoogloea</taxon>
    </lineage>
</organism>
<evidence type="ECO:0000313" key="2">
    <source>
        <dbReference type="EMBL" id="TYC62120.1"/>
    </source>
</evidence>
<reference evidence="2 3" key="1">
    <citation type="submission" date="2019-01" db="EMBL/GenBank/DDBJ databases">
        <title>Zoogloea oleivorans genome sequencing and assembly.</title>
        <authorList>
            <person name="Tancsics A."/>
            <person name="Farkas M."/>
            <person name="Kriszt B."/>
            <person name="Maroti G."/>
            <person name="Horvath B."/>
        </authorList>
    </citation>
    <scope>NUCLEOTIDE SEQUENCE [LARGE SCALE GENOMIC DNA]</scope>
    <source>
        <strain evidence="2 3">Buc</strain>
    </source>
</reference>
<accession>A0A6C2D6J1</accession>
<dbReference type="OrthoDB" id="9807498at2"/>
<sequence length="645" mass="71716">MTHSRKQLELLAPARTADIGIEAVNHGADAVYIGGPAFGARANAENSIADIERLTRHAHRFGARVFVTCNTIFHDEEVAGAETLIRQLYEAGTDALIVQDMGLLELDLPPIQLHASTQTDIRHPEKARFLQDVGFSQIVLAREMTLTDIRKVAAATDCALEFFVHGALCVAFSGQCYISHAHTGRSANRGECSQACRLPYDLEDKDGKLLTSNQHLLSMKDNNQSANLRALADAGISSFKIEGRYKDMAYVKNITAHYRQLLDEIMEDAPEYSRTSAGRSTFLFQPLADKTFNRGATDYFVNGRTADIGAFDSPKFVGEPVGSVTRVDTKQRRHFDVSSVVELHNGDGLTFYDRKGELLGLRVNRAEKVGDDFRVYTADPLPTDLFPGSGMFRNRDHEFERMLEKKSAERRIGVDLAFAETPDGFALTMTDETGICVSTRQAHAKEPAKDVERARSSLKDSLAKLGTTIFEARNIDLDISAPWFIPPSAINALRRDAVDKLEAARLAALPRLERRAAVEPPVPYPQTELSYLANVLNQKARDFYHRHGVTLIEAAYEANEHTDDASLMITKHCLRYSFNLCPKEVKGIKPDPMTLVNGKERLTLRFDCKRCEMHVIGQIRQSVIDAPAVPVVFHAKVPDGFHAPH</sequence>
<dbReference type="EMBL" id="SDKK01000001">
    <property type="protein sequence ID" value="TYC62120.1"/>
    <property type="molecule type" value="Genomic_DNA"/>
</dbReference>
<dbReference type="AlphaFoldDB" id="A0A6C2D6J1"/>
<dbReference type="PROSITE" id="PS01276">
    <property type="entry name" value="PEPTIDASE_U32"/>
    <property type="match status" value="1"/>
</dbReference>
<protein>
    <submittedName>
        <fullName evidence="2">U32 family peptidase</fullName>
    </submittedName>
</protein>
<dbReference type="RefSeq" id="WP_148577210.1">
    <property type="nucleotide sequence ID" value="NZ_JAVEUW010000065.1"/>
</dbReference>
<keyword evidence="3" id="KW-1185">Reference proteome</keyword>
<dbReference type="InterPro" id="IPR020988">
    <property type="entry name" value="Pept_U32_collagenase"/>
</dbReference>
<dbReference type="PANTHER" id="PTHR30217:SF10">
    <property type="entry name" value="23S RRNA 5-HYDROXYCYTIDINE C2501 SYNTHASE"/>
    <property type="match status" value="1"/>
</dbReference>
<gene>
    <name evidence="2" type="ORF">ETQ85_00740</name>
</gene>
<name>A0A6C2D6J1_9RHOO</name>
<comment type="caution">
    <text evidence="2">The sequence shown here is derived from an EMBL/GenBank/DDBJ whole genome shotgun (WGS) entry which is preliminary data.</text>
</comment>
<feature type="domain" description="Peptidase U32 collagenase" evidence="1">
    <location>
        <begin position="392"/>
        <end position="506"/>
    </location>
</feature>
<evidence type="ECO:0000259" key="1">
    <source>
        <dbReference type="Pfam" id="PF12392"/>
    </source>
</evidence>
<evidence type="ECO:0000313" key="3">
    <source>
        <dbReference type="Proteomes" id="UP000389128"/>
    </source>
</evidence>
<dbReference type="InterPro" id="IPR051454">
    <property type="entry name" value="RNA/ubiquinone_mod_enzymes"/>
</dbReference>